<evidence type="ECO:0000256" key="1">
    <source>
        <dbReference type="SAM" id="MobiDB-lite"/>
    </source>
</evidence>
<name>A0AAW2DQI8_9ROSI</name>
<feature type="region of interest" description="Disordered" evidence="1">
    <location>
        <begin position="407"/>
        <end position="476"/>
    </location>
</feature>
<feature type="compositionally biased region" description="Acidic residues" evidence="1">
    <location>
        <begin position="414"/>
        <end position="441"/>
    </location>
</feature>
<proteinExistence type="predicted"/>
<evidence type="ECO:0000313" key="2">
    <source>
        <dbReference type="EMBL" id="KAL0012990.1"/>
    </source>
</evidence>
<dbReference type="InterPro" id="IPR004158">
    <property type="entry name" value="DUF247_pln"/>
</dbReference>
<gene>
    <name evidence="2" type="ORF">SO802_000059</name>
</gene>
<protein>
    <submittedName>
        <fullName evidence="2">Uncharacterized protein</fullName>
    </submittedName>
</protein>
<keyword evidence="3" id="KW-1185">Reference proteome</keyword>
<organism evidence="2 3">
    <name type="scientific">Lithocarpus litseifolius</name>
    <dbReference type="NCBI Taxonomy" id="425828"/>
    <lineage>
        <taxon>Eukaryota</taxon>
        <taxon>Viridiplantae</taxon>
        <taxon>Streptophyta</taxon>
        <taxon>Embryophyta</taxon>
        <taxon>Tracheophyta</taxon>
        <taxon>Spermatophyta</taxon>
        <taxon>Magnoliopsida</taxon>
        <taxon>eudicotyledons</taxon>
        <taxon>Gunneridae</taxon>
        <taxon>Pentapetalae</taxon>
        <taxon>rosids</taxon>
        <taxon>fabids</taxon>
        <taxon>Fagales</taxon>
        <taxon>Fagaceae</taxon>
        <taxon>Lithocarpus</taxon>
    </lineage>
</organism>
<feature type="compositionally biased region" description="Acidic residues" evidence="1">
    <location>
        <begin position="458"/>
        <end position="468"/>
    </location>
</feature>
<sequence>MEELKSAKTEIRRGASSSIEIQHQCTHVVNEIQEMLKHLESPLSLKSCIYRVPDYLRKLKEEHYTPQVISIGPFHHDANDKLQIMEQRKLRYLKYFIERVENFGISLEDLVRIIKENEESIRCCYAETIHLDSDHFVKIITIDAIFILELFWRDFFNDWKSEDNGARIETWLTSAIRFDLILLENQLPFFILEKLFDHAFASHPSYSRSLIHVMTFYYFDYYNTQHISYSPLMQMKHFLDLLRTFWLPEEIPERGNDVVKHLHSATQLHEAGLAFKKDPSSCLLDIKFTKGALRMPPLTLDNSSETIIRNLLALEQCHYSDKAYITDYFILFGFLINTNKDVNLLVRKGVMLNLLGNSDEARNLVNSLVENVIYVDMNSDFYRVCKELKAFYKRPWNRRILEPSTLSGPVARAEDEEDASDFEPEENGDEEEEIDEEDEDENGGKVDVPAKRKRSDKDDLDDDDDGGEDDKRPSKR</sequence>
<dbReference type="PANTHER" id="PTHR31170">
    <property type="entry name" value="BNAC04G53230D PROTEIN"/>
    <property type="match status" value="1"/>
</dbReference>
<accession>A0AAW2DQI8</accession>
<dbReference type="PANTHER" id="PTHR31170:SF19">
    <property type="match status" value="1"/>
</dbReference>
<comment type="caution">
    <text evidence="2">The sequence shown here is derived from an EMBL/GenBank/DDBJ whole genome shotgun (WGS) entry which is preliminary data.</text>
</comment>
<dbReference type="Pfam" id="PF03140">
    <property type="entry name" value="DUF247"/>
    <property type="match status" value="1"/>
</dbReference>
<evidence type="ECO:0000313" key="3">
    <source>
        <dbReference type="Proteomes" id="UP001459277"/>
    </source>
</evidence>
<dbReference type="EMBL" id="JAZDWU010000001">
    <property type="protein sequence ID" value="KAL0012990.1"/>
    <property type="molecule type" value="Genomic_DNA"/>
</dbReference>
<reference evidence="2 3" key="1">
    <citation type="submission" date="2024-01" db="EMBL/GenBank/DDBJ databases">
        <title>A telomere-to-telomere, gap-free genome of sweet tea (Lithocarpus litseifolius).</title>
        <authorList>
            <person name="Zhou J."/>
        </authorList>
    </citation>
    <scope>NUCLEOTIDE SEQUENCE [LARGE SCALE GENOMIC DNA]</scope>
    <source>
        <strain evidence="2">Zhou-2022a</strain>
        <tissue evidence="2">Leaf</tissue>
    </source>
</reference>
<dbReference type="AlphaFoldDB" id="A0AAW2DQI8"/>
<dbReference type="Proteomes" id="UP001459277">
    <property type="component" value="Unassembled WGS sequence"/>
</dbReference>